<dbReference type="OrthoDB" id="3734530at2"/>
<proteinExistence type="predicted"/>
<evidence type="ECO:0000313" key="2">
    <source>
        <dbReference type="EMBL" id="CCH78400.1"/>
    </source>
</evidence>
<dbReference type="AlphaFoldDB" id="A0A077M2E4"/>
<evidence type="ECO:0000256" key="1">
    <source>
        <dbReference type="SAM" id="Phobius"/>
    </source>
</evidence>
<accession>A0A077M2E4</accession>
<keyword evidence="1" id="KW-1133">Transmembrane helix</keyword>
<dbReference type="STRING" id="1194083.BN12_2840013"/>
<keyword evidence="3" id="KW-1185">Reference proteome</keyword>
<name>A0A077M2E4_9MICO</name>
<protein>
    <recommendedName>
        <fullName evidence="4">Integral membrane protein</fullName>
    </recommendedName>
</protein>
<organism evidence="2 3">
    <name type="scientific">Nostocoides japonicum T1-X7</name>
    <dbReference type="NCBI Taxonomy" id="1194083"/>
    <lineage>
        <taxon>Bacteria</taxon>
        <taxon>Bacillati</taxon>
        <taxon>Actinomycetota</taxon>
        <taxon>Actinomycetes</taxon>
        <taxon>Micrococcales</taxon>
        <taxon>Intrasporangiaceae</taxon>
        <taxon>Nostocoides</taxon>
    </lineage>
</organism>
<feature type="transmembrane region" description="Helical" evidence="1">
    <location>
        <begin position="81"/>
        <end position="103"/>
    </location>
</feature>
<dbReference type="EMBL" id="CAJB01000206">
    <property type="protein sequence ID" value="CCH78400.1"/>
    <property type="molecule type" value="Genomic_DNA"/>
</dbReference>
<reference evidence="2 3" key="1">
    <citation type="journal article" date="2013" name="ISME J.">
        <title>A metabolic model for members of the genus Tetrasphaera involved in enhanced biological phosphorus removal.</title>
        <authorList>
            <person name="Kristiansen R."/>
            <person name="Nguyen H.T.T."/>
            <person name="Saunders A.M."/>
            <person name="Nielsen J.L."/>
            <person name="Wimmer R."/>
            <person name="Le V.Q."/>
            <person name="McIlroy S.J."/>
            <person name="Petrovski S."/>
            <person name="Seviour R.J."/>
            <person name="Calteau A."/>
            <person name="Nielsen K.L."/>
            <person name="Nielsen P.H."/>
        </authorList>
    </citation>
    <scope>NUCLEOTIDE SEQUENCE [LARGE SCALE GENOMIC DNA]</scope>
    <source>
        <strain evidence="2 3">T1-X7</strain>
    </source>
</reference>
<keyword evidence="1" id="KW-0472">Membrane</keyword>
<comment type="caution">
    <text evidence="2">The sequence shown here is derived from an EMBL/GenBank/DDBJ whole genome shotgun (WGS) entry which is preliminary data.</text>
</comment>
<feature type="transmembrane region" description="Helical" evidence="1">
    <location>
        <begin position="123"/>
        <end position="145"/>
    </location>
</feature>
<gene>
    <name evidence="2" type="ORF">BN12_2840013</name>
</gene>
<feature type="transmembrane region" description="Helical" evidence="1">
    <location>
        <begin position="157"/>
        <end position="179"/>
    </location>
</feature>
<feature type="transmembrane region" description="Helical" evidence="1">
    <location>
        <begin position="57"/>
        <end position="74"/>
    </location>
</feature>
<keyword evidence="1" id="KW-0812">Transmembrane</keyword>
<dbReference type="Proteomes" id="UP000035721">
    <property type="component" value="Unassembled WGS sequence"/>
</dbReference>
<sequence length="441" mass="45397">MRALLALVVPVALLGPWGVDLVTDPVRLLGGPGLLAYGSTPPELLHLAALDPGGTAYPWYATLPVVGVGLLCLLRGRRRALPGLALGLLAVLGLAATLVAPRLRLGTVPVGMSGAGEPITPWWGLPMLVTVLALLALVLVGLSDLPMSTRRGGWTALLRGPVAAVVLVTAVGGLALHGWDSVAGLRAWTDPRPAVAVDQAEGGLANRSLLLRPEGSAMGYRLVAKEAPTLVRDLPTADARGAAQTAAVVRSVVDGTDAATVHGRLLTLGVGFVGVSSTAGEAIGQRLDATPGLVRMGSREGYEYWRVQPPAGAAKATAVGTPRMRLVSGETSTAVAVTGQHGATSASVSVPRAATLVVAQPAEWASRATVRAGDRVLIARTGSGAPTYAVPAGTTHLTVSVDPPHPWWRLGQLALLVLVLYLAVPTGRRTDPTSRRLEQAR</sequence>
<evidence type="ECO:0000313" key="3">
    <source>
        <dbReference type="Proteomes" id="UP000035721"/>
    </source>
</evidence>
<evidence type="ECO:0008006" key="4">
    <source>
        <dbReference type="Google" id="ProtNLM"/>
    </source>
</evidence>